<dbReference type="Proteomes" id="UP001139502">
    <property type="component" value="Unassembled WGS sequence"/>
</dbReference>
<evidence type="ECO:0000313" key="1">
    <source>
        <dbReference type="EMBL" id="MCP3424807.1"/>
    </source>
</evidence>
<evidence type="ECO:0000313" key="2">
    <source>
        <dbReference type="Proteomes" id="UP001139502"/>
    </source>
</evidence>
<reference evidence="1" key="1">
    <citation type="submission" date="2022-06" db="EMBL/GenBank/DDBJ databases">
        <title>Rothia sp. isolated from sandalwood seedling.</title>
        <authorList>
            <person name="Tuikhar N."/>
            <person name="Kirdat K."/>
            <person name="Thorat V."/>
            <person name="Swetha P."/>
            <person name="Padma S."/>
            <person name="Sundararaj R."/>
            <person name="Yadav A."/>
        </authorList>
    </citation>
    <scope>NUCLEOTIDE SEQUENCE</scope>
    <source>
        <strain evidence="1">AR01</strain>
    </source>
</reference>
<keyword evidence="2" id="KW-1185">Reference proteome</keyword>
<dbReference type="EMBL" id="JANAFB010000003">
    <property type="protein sequence ID" value="MCP3424807.1"/>
    <property type="molecule type" value="Genomic_DNA"/>
</dbReference>
<comment type="caution">
    <text evidence="1">The sequence shown here is derived from an EMBL/GenBank/DDBJ whole genome shotgun (WGS) entry which is preliminary data.</text>
</comment>
<organism evidence="1 2">
    <name type="scientific">Rothia santali</name>
    <dbReference type="NCBI Taxonomy" id="2949643"/>
    <lineage>
        <taxon>Bacteria</taxon>
        <taxon>Bacillati</taxon>
        <taxon>Actinomycetota</taxon>
        <taxon>Actinomycetes</taxon>
        <taxon>Micrococcales</taxon>
        <taxon>Micrococcaceae</taxon>
        <taxon>Rothia</taxon>
    </lineage>
</organism>
<sequence length="325" mass="35370">MNDFRPLRDVDAGDPWKTVCSLSAGTLRRLGVEGVAPRDFRRAMRALEARPRNDPDRIENERQWREAIPPLKRQADEVFDSHESVEIDMALEADSVRMISDGTRLEDATDQQIAWFRDRLVKALSDPGSHVLLDEVTTKLLLDSGVYPDGLPAVAGLRSRRAAVGAGLVERLPTFPDASMSHVLEARDELADGRARYRASAKSLADKLQSSALDATLPSEIDELWHDEVRPSLDDLRSTASKTRVAVETGKRLVTEGYGVPTIAVAIANIPDLAALLPSAAAAAGAAGRVAVAGAAEAFKARSAARQHDLVYLLDVDKRLARAQR</sequence>
<dbReference type="RefSeq" id="WP_254164718.1">
    <property type="nucleotide sequence ID" value="NZ_JANAFB010000003.1"/>
</dbReference>
<gene>
    <name evidence="1" type="ORF">NBM05_01860</name>
</gene>
<accession>A0A9X2KGF7</accession>
<name>A0A9X2KGF7_9MICC</name>
<protein>
    <submittedName>
        <fullName evidence="1">Uncharacterized protein</fullName>
    </submittedName>
</protein>
<dbReference type="AlphaFoldDB" id="A0A9X2KGF7"/>
<proteinExistence type="predicted"/>